<dbReference type="Gene3D" id="3.90.780.10">
    <property type="entry name" value="5'-Nucleotidase, C-terminal domain"/>
    <property type="match status" value="1"/>
</dbReference>
<protein>
    <submittedName>
        <fullName evidence="3">Phosphoesterase</fullName>
    </submittedName>
</protein>
<keyword evidence="1" id="KW-0547">Nucleotide-binding</keyword>
<dbReference type="EMBL" id="CP007586">
    <property type="protein sequence ID" value="AHY15381.1"/>
    <property type="molecule type" value="Genomic_DNA"/>
</dbReference>
<reference evidence="3 4" key="1">
    <citation type="journal article" date="2014" name="Genome Announc.">
        <title>Complete Genome Sequence of a Virulent Strain, Streptococcus iniae ISET0901, Isolated from Diseased Tilapia.</title>
        <authorList>
            <person name="Pridgeon J.W."/>
            <person name="Zhang D."/>
            <person name="Zhang L."/>
        </authorList>
    </citation>
    <scope>NUCLEOTIDE SEQUENCE [LARGE SCALE GENOMIC DNA]</scope>
    <source>
        <strain evidence="3 4">ISET0901</strain>
    </source>
</reference>
<evidence type="ECO:0000256" key="1">
    <source>
        <dbReference type="RuleBase" id="RU362119"/>
    </source>
</evidence>
<dbReference type="InterPro" id="IPR029052">
    <property type="entry name" value="Metallo-depent_PP-like"/>
</dbReference>
<dbReference type="InterPro" id="IPR036907">
    <property type="entry name" value="5'-Nucleotdase_C_sf"/>
</dbReference>
<proteinExistence type="inferred from homology"/>
<dbReference type="InterPro" id="IPR006179">
    <property type="entry name" value="5_nucleotidase/apyrase"/>
</dbReference>
<dbReference type="GeneID" id="35766051"/>
<evidence type="ECO:0000259" key="2">
    <source>
        <dbReference type="Pfam" id="PF00149"/>
    </source>
</evidence>
<keyword evidence="1" id="KW-0378">Hydrolase</keyword>
<evidence type="ECO:0000313" key="4">
    <source>
        <dbReference type="Proteomes" id="UP000025245"/>
    </source>
</evidence>
<dbReference type="SUPFAM" id="SSF56300">
    <property type="entry name" value="Metallo-dependent phosphatases"/>
    <property type="match status" value="1"/>
</dbReference>
<dbReference type="PRINTS" id="PR01607">
    <property type="entry name" value="APYRASEFAMLY"/>
</dbReference>
<comment type="similarity">
    <text evidence="1">Belongs to the 5'-nucleotidase family.</text>
</comment>
<dbReference type="Gene3D" id="3.60.21.10">
    <property type="match status" value="1"/>
</dbReference>
<accession>A0ABM5QH21</accession>
<dbReference type="PANTHER" id="PTHR11575:SF23">
    <property type="entry name" value="5-NUCLEOTIDASE FAMILY PROTEIN"/>
    <property type="match status" value="1"/>
</dbReference>
<dbReference type="InterPro" id="IPR004843">
    <property type="entry name" value="Calcineurin-like_PHP"/>
</dbReference>
<evidence type="ECO:0000313" key="3">
    <source>
        <dbReference type="EMBL" id="AHY15381.1"/>
    </source>
</evidence>
<dbReference type="SUPFAM" id="SSF55816">
    <property type="entry name" value="5'-nucleotidase (syn. UDP-sugar hydrolase), C-terminal domain"/>
    <property type="match status" value="1"/>
</dbReference>
<dbReference type="Pfam" id="PF00149">
    <property type="entry name" value="Metallophos"/>
    <property type="match status" value="1"/>
</dbReference>
<dbReference type="CDD" id="cd00845">
    <property type="entry name" value="MPP_UshA_N_like"/>
    <property type="match status" value="1"/>
</dbReference>
<dbReference type="RefSeq" id="WP_037583634.1">
    <property type="nucleotide sequence ID" value="NZ_CP010783.1"/>
</dbReference>
<name>A0ABM5QH21_STRIN</name>
<dbReference type="PANTHER" id="PTHR11575">
    <property type="entry name" value="5'-NUCLEOTIDASE-RELATED"/>
    <property type="match status" value="1"/>
</dbReference>
<feature type="domain" description="Calcineurin-like phosphoesterase" evidence="2">
    <location>
        <begin position="5"/>
        <end position="201"/>
    </location>
</feature>
<dbReference type="InterPro" id="IPR011240">
    <property type="entry name" value="Pesterase_YunD"/>
</dbReference>
<gene>
    <name evidence="3" type="ORF">DQ08_02660</name>
</gene>
<sequence>MIENIRLLHLNDLHSHLEAFPKVSRFFREASQTDAQVIKLDLGDNIDRSHPLSDATKGKANVELMNQLGIDFATIGNNEGIGLSKEELNKVYDEANFTLIIGNLKDEGKQPVWGRPYSIYETAAGTKIAFLAYTFPYDKTYAPNGWQIEEPIAALKRDLQIPQVAHADIRILLSHLGIRVDEKITEEVDQLDLIIGSHTHHVFEEGACLNGTYMACAGKYGEHVGEINMQVTNHRLSHLDIIAHETSHMATEKGDKEQVNGFLEQGKTLLSKIPVASLAEALNEEASLELIMDAMIDYADADLAIINSGLLLAPFRQELSRKDLHLSLPHQMRLATFTLSEQQLSLLCYDMFEKAELLKNQEIRGMGFRGKHFGKLMTRGFEYKNGKIVYNRRVIGKSDAMKVVVVDQYYFASYFSRLKEMQVELLFPELLREVLELYLKKRN</sequence>
<organism evidence="3 4">
    <name type="scientific">Streptococcus iniae</name>
    <name type="common">Streptococcus shiloi</name>
    <dbReference type="NCBI Taxonomy" id="1346"/>
    <lineage>
        <taxon>Bacteria</taxon>
        <taxon>Bacillati</taxon>
        <taxon>Bacillota</taxon>
        <taxon>Bacilli</taxon>
        <taxon>Lactobacillales</taxon>
        <taxon>Streptococcaceae</taxon>
        <taxon>Streptococcus</taxon>
    </lineage>
</organism>
<keyword evidence="4" id="KW-1185">Reference proteome</keyword>
<dbReference type="Proteomes" id="UP000025245">
    <property type="component" value="Chromosome"/>
</dbReference>
<dbReference type="PIRSF" id="PIRSF036361">
    <property type="entry name" value="YunD"/>
    <property type="match status" value="1"/>
</dbReference>